<keyword evidence="7" id="KW-0418">Kinase</keyword>
<dbReference type="InterPro" id="IPR010121">
    <property type="entry name" value="Pyruvate_phosphate_dikinase"/>
</dbReference>
<accession>A0ABD3MHM9</accession>
<dbReference type="AlphaFoldDB" id="A0ABD3MHM9"/>
<evidence type="ECO:0000313" key="17">
    <source>
        <dbReference type="EMBL" id="KAL3763258.1"/>
    </source>
</evidence>
<dbReference type="InterPro" id="IPR008279">
    <property type="entry name" value="PEP-util_enz_mobile_dom"/>
</dbReference>
<keyword evidence="5 13" id="KW-0479">Metal-binding</keyword>
<feature type="binding site" evidence="12">
    <location>
        <position position="754"/>
    </location>
    <ligand>
        <name>substrate</name>
    </ligand>
</feature>
<evidence type="ECO:0000259" key="14">
    <source>
        <dbReference type="Pfam" id="PF00391"/>
    </source>
</evidence>
<evidence type="ECO:0000256" key="6">
    <source>
        <dbReference type="ARBA" id="ARBA00022741"/>
    </source>
</evidence>
<evidence type="ECO:0000256" key="9">
    <source>
        <dbReference type="ARBA" id="ARBA00022842"/>
    </source>
</evidence>
<dbReference type="SUPFAM" id="SSF56059">
    <property type="entry name" value="Glutathione synthetase ATP-binding domain-like"/>
    <property type="match status" value="1"/>
</dbReference>
<comment type="caution">
    <text evidence="17">The sequence shown here is derived from an EMBL/GenBank/DDBJ whole genome shotgun (WGS) entry which is preliminary data.</text>
</comment>
<sequence>MKFIYPFGGSAPKPDVDPDKQIVGGKGLGLQVMSKIGVDVPPGFTLTTPLCQIYAKDNDLPADVWKSVRDNVARIEKDMGKVFGSSNDPLLFSCRSGAAMSMPGMMDTVLNIGLNDTTVEGLASATGNERFAWDSYRRLLDMFGEVVLGIPHEEFEQRLDKVKEDAGATNDVDLNTNDLKNLCREYKAVYEHQKKQFPTDPYDQLYACVKAVFGSWMTPRAVKYREIHNIKNLLGTATNIQTMVFGNMGDDSGTGVAFSRNPSTGENVLYGEYLINAQGEDVVAGIRTPQPIQQMKEVLPDCYAKFVENVDKLEHYFKDMQDVEFTVEKGKLWMLQCRNGKRTGVAAIRIATELVKEGICTESEALLKVEPRHVEQLLHPTFSPEALESNEYTKGVVAKGLPGSPGAAVGKIVFTPARAEEMKANGESVILVRETTSPEDVGGMWAASGILTARGGMTSHAAVVARGWGKPCVCGCSDIIVSESNKTVTVKDTNVVFKEGDVVSINGATGEVINTAIEVKTPSLKGDLEVLLGWADKEQGVMKVLANADSGPDALQAAGNGAMGIGLCRTEHMFFCPERLPIVRRWIFHTECLDDLDHIKHFQRSDFKDLFVAMNGMPVTIRLLDPPLHEFLPRPEQVQEKVAEELGFGKDVKRMLDRIESMHEENPMLGLRGCRLGIIKPDFTKMQVEAIMLAAADFMEESPSTAKPRPRIMIPLIGSINEYKDQAIIIKREAERIRNERGVDIPYEIGTMIEVPRAALVSNKIAALKDDEDGKPLCSFFSYGTNDLTQMTMGISRDDSNGFIPKYLELGIFDDDPFQTVDEEGVGYLMKLSATLGRSANPHLSLSVCGEHGGDPKSIAFFDTVGLNYVSCSPYRVPVARLAAGQARVKKRMEEAKGAAVKDMDKKGAAVALGRDAFRCQEPLAANIVGGPALSA</sequence>
<evidence type="ECO:0000256" key="11">
    <source>
        <dbReference type="PIRSR" id="PIRSR000853-1"/>
    </source>
</evidence>
<dbReference type="Gene3D" id="3.50.30.10">
    <property type="entry name" value="Phosphohistidine domain"/>
    <property type="match status" value="1"/>
</dbReference>
<name>A0ABD3MHM9_9STRA</name>
<dbReference type="NCBIfam" id="TIGR01828">
    <property type="entry name" value="pyru_phos_dikin"/>
    <property type="match status" value="1"/>
</dbReference>
<feature type="binding site" evidence="12">
    <location>
        <position position="786"/>
    </location>
    <ligand>
        <name>substrate</name>
    </ligand>
</feature>
<dbReference type="PANTHER" id="PTHR22931">
    <property type="entry name" value="PHOSPHOENOLPYRUVATE DIKINASE-RELATED"/>
    <property type="match status" value="1"/>
</dbReference>
<dbReference type="PIRSF" id="PIRSF000853">
    <property type="entry name" value="PPDK"/>
    <property type="match status" value="1"/>
</dbReference>
<evidence type="ECO:0000313" key="18">
    <source>
        <dbReference type="Proteomes" id="UP001530293"/>
    </source>
</evidence>
<dbReference type="NCBIfam" id="NF004531">
    <property type="entry name" value="PRK05878.1"/>
    <property type="match status" value="1"/>
</dbReference>
<evidence type="ECO:0000256" key="13">
    <source>
        <dbReference type="PIRSR" id="PIRSR000853-3"/>
    </source>
</evidence>
<feature type="binding site" evidence="13">
    <location>
        <position position="754"/>
    </location>
    <ligand>
        <name>Mg(2+)</name>
        <dbReference type="ChEBI" id="CHEBI:18420"/>
    </ligand>
</feature>
<keyword evidence="18" id="KW-1185">Reference proteome</keyword>
<dbReference type="Pfam" id="PF00391">
    <property type="entry name" value="PEP-utilizers"/>
    <property type="match status" value="1"/>
</dbReference>
<feature type="domain" description="PEP-utilising enzyme mobile" evidence="14">
    <location>
        <begin position="427"/>
        <end position="510"/>
    </location>
</feature>
<keyword evidence="6" id="KW-0547">Nucleotide-binding</keyword>
<keyword evidence="9 13" id="KW-0460">Magnesium</keyword>
<feature type="binding site" evidence="12">
    <location>
        <position position="787"/>
    </location>
    <ligand>
        <name>substrate</name>
    </ligand>
</feature>
<dbReference type="Pfam" id="PF01326">
    <property type="entry name" value="PPDK_N"/>
    <property type="match status" value="2"/>
</dbReference>
<feature type="active site" description="Tele-phosphohistidine intermediate" evidence="11">
    <location>
        <position position="460"/>
    </location>
</feature>
<evidence type="ECO:0000256" key="1">
    <source>
        <dbReference type="ARBA" id="ARBA00001946"/>
    </source>
</evidence>
<comment type="similarity">
    <text evidence="2 10">Belongs to the PEP-utilizing enzyme family.</text>
</comment>
<comment type="cofactor">
    <cofactor evidence="1 10 13">
        <name>Mg(2+)</name>
        <dbReference type="ChEBI" id="CHEBI:18420"/>
    </cofactor>
</comment>
<evidence type="ECO:0000256" key="8">
    <source>
        <dbReference type="ARBA" id="ARBA00022840"/>
    </source>
</evidence>
<feature type="binding site" evidence="12">
    <location>
        <position position="569"/>
    </location>
    <ligand>
        <name>substrate</name>
    </ligand>
</feature>
<dbReference type="GO" id="GO:0005524">
    <property type="term" value="F:ATP binding"/>
    <property type="evidence" value="ECO:0007669"/>
    <property type="project" value="UniProtKB-UniRule"/>
</dbReference>
<dbReference type="Pfam" id="PF02896">
    <property type="entry name" value="PEP-utilizers_C"/>
    <property type="match status" value="1"/>
</dbReference>
<evidence type="ECO:0000259" key="16">
    <source>
        <dbReference type="Pfam" id="PF02896"/>
    </source>
</evidence>
<feature type="active site" description="Proton donor" evidence="11">
    <location>
        <position position="849"/>
    </location>
</feature>
<feature type="domain" description="PEP-utilising enzyme C-terminal" evidence="16">
    <location>
        <begin position="541"/>
        <end position="887"/>
    </location>
</feature>
<evidence type="ECO:0000256" key="10">
    <source>
        <dbReference type="PIRNR" id="PIRNR000853"/>
    </source>
</evidence>
<dbReference type="Gene3D" id="3.30.470.20">
    <property type="entry name" value="ATP-grasp fold, B domain"/>
    <property type="match status" value="1"/>
</dbReference>
<feature type="domain" description="Pyruvate phosphate dikinase AMP/ATP-binding" evidence="15">
    <location>
        <begin position="306"/>
        <end position="350"/>
    </location>
</feature>
<dbReference type="InterPro" id="IPR000121">
    <property type="entry name" value="PEP_util_C"/>
</dbReference>
<dbReference type="InterPro" id="IPR002192">
    <property type="entry name" value="PPDK_AMP/ATP-bd"/>
</dbReference>
<gene>
    <name evidence="17" type="ORF">ACHAWU_008961</name>
</gene>
<dbReference type="PANTHER" id="PTHR22931:SF9">
    <property type="entry name" value="PYRUVATE, PHOSPHATE DIKINASE 1, CHLOROPLASTIC"/>
    <property type="match status" value="1"/>
</dbReference>
<proteinExistence type="inferred from homology"/>
<evidence type="ECO:0000256" key="7">
    <source>
        <dbReference type="ARBA" id="ARBA00022777"/>
    </source>
</evidence>
<dbReference type="PROSITE" id="PS00370">
    <property type="entry name" value="PEP_ENZYMES_PHOS_SITE"/>
    <property type="match status" value="1"/>
</dbReference>
<protein>
    <recommendedName>
        <fullName evidence="3 10">Pyruvate, phosphate dikinase</fullName>
        <ecNumber evidence="3 10">2.7.9.1</ecNumber>
    </recommendedName>
</protein>
<dbReference type="InterPro" id="IPR036637">
    <property type="entry name" value="Phosphohistidine_dom_sf"/>
</dbReference>
<evidence type="ECO:0000256" key="2">
    <source>
        <dbReference type="ARBA" id="ARBA00007837"/>
    </source>
</evidence>
<feature type="domain" description="Pyruvate phosphate dikinase AMP/ATP-binding" evidence="15">
    <location>
        <begin position="66"/>
        <end position="295"/>
    </location>
</feature>
<dbReference type="Gene3D" id="1.10.189.10">
    <property type="entry name" value="Pyruvate Phosphate Dikinase, domain 2"/>
    <property type="match status" value="1"/>
</dbReference>
<dbReference type="SUPFAM" id="SSF52009">
    <property type="entry name" value="Phosphohistidine domain"/>
    <property type="match status" value="1"/>
</dbReference>
<dbReference type="FunFam" id="3.30.470.20:FF:000038">
    <property type="entry name" value="Pyruvate, phosphate dikinase, chloroplastic"/>
    <property type="match status" value="1"/>
</dbReference>
<evidence type="ECO:0000256" key="4">
    <source>
        <dbReference type="ARBA" id="ARBA00022679"/>
    </source>
</evidence>
<keyword evidence="4" id="KW-0808">Transferase</keyword>
<dbReference type="InterPro" id="IPR013815">
    <property type="entry name" value="ATP_grasp_subdomain_1"/>
</dbReference>
<dbReference type="GO" id="GO:0050242">
    <property type="term" value="F:pyruvate, phosphate dikinase activity"/>
    <property type="evidence" value="ECO:0007669"/>
    <property type="project" value="UniProtKB-UniRule"/>
</dbReference>
<evidence type="ECO:0000259" key="15">
    <source>
        <dbReference type="Pfam" id="PF01326"/>
    </source>
</evidence>
<dbReference type="Gene3D" id="3.20.20.60">
    <property type="entry name" value="Phosphoenolpyruvate-binding domains"/>
    <property type="match status" value="1"/>
</dbReference>
<dbReference type="Proteomes" id="UP001530293">
    <property type="component" value="Unassembled WGS sequence"/>
</dbReference>
<comment type="catalytic activity">
    <reaction evidence="10">
        <text>pyruvate + phosphate + ATP = phosphoenolpyruvate + AMP + diphosphate + H(+)</text>
        <dbReference type="Rhea" id="RHEA:10756"/>
        <dbReference type="ChEBI" id="CHEBI:15361"/>
        <dbReference type="ChEBI" id="CHEBI:15378"/>
        <dbReference type="ChEBI" id="CHEBI:30616"/>
        <dbReference type="ChEBI" id="CHEBI:33019"/>
        <dbReference type="ChEBI" id="CHEBI:43474"/>
        <dbReference type="ChEBI" id="CHEBI:58702"/>
        <dbReference type="ChEBI" id="CHEBI:456215"/>
        <dbReference type="EC" id="2.7.9.1"/>
    </reaction>
</comment>
<feature type="binding site" evidence="12">
    <location>
        <position position="784"/>
    </location>
    <ligand>
        <name>substrate</name>
    </ligand>
</feature>
<dbReference type="InterPro" id="IPR040442">
    <property type="entry name" value="Pyrv_kinase-like_dom_sf"/>
</dbReference>
<feature type="binding site" evidence="13">
    <location>
        <position position="787"/>
    </location>
    <ligand>
        <name>Mg(2+)</name>
        <dbReference type="ChEBI" id="CHEBI:18420"/>
    </ligand>
</feature>
<dbReference type="InterPro" id="IPR015813">
    <property type="entry name" value="Pyrv/PenolPyrv_kinase-like_dom"/>
</dbReference>
<dbReference type="GO" id="GO:0046872">
    <property type="term" value="F:metal ion binding"/>
    <property type="evidence" value="ECO:0007669"/>
    <property type="project" value="UniProtKB-UniRule"/>
</dbReference>
<feature type="binding site" evidence="12">
    <location>
        <position position="622"/>
    </location>
    <ligand>
        <name>substrate</name>
    </ligand>
</feature>
<dbReference type="InterPro" id="IPR018274">
    <property type="entry name" value="PEP_util_AS"/>
</dbReference>
<evidence type="ECO:0000256" key="3">
    <source>
        <dbReference type="ARBA" id="ARBA00011994"/>
    </source>
</evidence>
<feature type="binding site" evidence="12">
    <location>
        <position position="785"/>
    </location>
    <ligand>
        <name>substrate</name>
    </ligand>
</feature>
<dbReference type="Gene3D" id="3.30.1490.20">
    <property type="entry name" value="ATP-grasp fold, A domain"/>
    <property type="match status" value="1"/>
</dbReference>
<dbReference type="SUPFAM" id="SSF51621">
    <property type="entry name" value="Phosphoenolpyruvate/pyruvate domain"/>
    <property type="match status" value="1"/>
</dbReference>
<keyword evidence="8" id="KW-0067">ATP-binding</keyword>
<dbReference type="GO" id="GO:0016301">
    <property type="term" value="F:kinase activity"/>
    <property type="evidence" value="ECO:0007669"/>
    <property type="project" value="UniProtKB-UniRule"/>
</dbReference>
<evidence type="ECO:0000256" key="5">
    <source>
        <dbReference type="ARBA" id="ARBA00022723"/>
    </source>
</evidence>
<reference evidence="17 18" key="1">
    <citation type="submission" date="2024-10" db="EMBL/GenBank/DDBJ databases">
        <title>Updated reference genomes for cyclostephanoid diatoms.</title>
        <authorList>
            <person name="Roberts W.R."/>
            <person name="Alverson A.J."/>
        </authorList>
    </citation>
    <scope>NUCLEOTIDE SEQUENCE [LARGE SCALE GENOMIC DNA]</scope>
    <source>
        <strain evidence="17 18">AJA232-27</strain>
    </source>
</reference>
<dbReference type="EC" id="2.7.9.1" evidence="3 10"/>
<evidence type="ECO:0000256" key="12">
    <source>
        <dbReference type="PIRSR" id="PIRSR000853-2"/>
    </source>
</evidence>
<organism evidence="17 18">
    <name type="scientific">Discostella pseudostelligera</name>
    <dbReference type="NCBI Taxonomy" id="259834"/>
    <lineage>
        <taxon>Eukaryota</taxon>
        <taxon>Sar</taxon>
        <taxon>Stramenopiles</taxon>
        <taxon>Ochrophyta</taxon>
        <taxon>Bacillariophyta</taxon>
        <taxon>Coscinodiscophyceae</taxon>
        <taxon>Thalassiosirophycidae</taxon>
        <taxon>Stephanodiscales</taxon>
        <taxon>Stephanodiscaceae</taxon>
        <taxon>Discostella</taxon>
    </lineage>
</organism>
<dbReference type="EMBL" id="JALLBG020000124">
    <property type="protein sequence ID" value="KAL3763258.1"/>
    <property type="molecule type" value="Genomic_DNA"/>
</dbReference>
<dbReference type="Gene3D" id="1.20.80.30">
    <property type="match status" value="1"/>
</dbReference>